<reference evidence="3" key="1">
    <citation type="submission" date="2023-06" db="EMBL/GenBank/DDBJ databases">
        <title>SYSU T00b26.</title>
        <authorList>
            <person name="Gao L."/>
            <person name="Fang B.-Z."/>
            <person name="Li W.-J."/>
        </authorList>
    </citation>
    <scope>NUCLEOTIDE SEQUENCE</scope>
    <source>
        <strain evidence="3">SYSU T00b26</strain>
    </source>
</reference>
<dbReference type="Proteomes" id="UP001172738">
    <property type="component" value="Unassembled WGS sequence"/>
</dbReference>
<sequence>MSNDVEWLSIPEFAERISVRDSRVRDLLRERAIIAVRRGENNALALPADFIVPGDHAPHLLPTLKGTLTVLLDAGFTDDEAMEWLFEFSDELDATPMEALRSGRRAHVRRVAQTLL</sequence>
<evidence type="ECO:0000313" key="4">
    <source>
        <dbReference type="Proteomes" id="UP001172738"/>
    </source>
</evidence>
<dbReference type="Pfam" id="PF21531">
    <property type="entry name" value="Rv2175c_wHTH"/>
    <property type="match status" value="1"/>
</dbReference>
<keyword evidence="4" id="KW-1185">Reference proteome</keyword>
<dbReference type="InterPro" id="IPR048576">
    <property type="entry name" value="Rv2175c_wHTH"/>
</dbReference>
<dbReference type="Pfam" id="PF18367">
    <property type="entry name" value="Rv2175c_C"/>
    <property type="match status" value="1"/>
</dbReference>
<dbReference type="RefSeq" id="WP_301127483.1">
    <property type="nucleotide sequence ID" value="NZ_JAUHPV010000003.1"/>
</dbReference>
<organism evidence="3 4">
    <name type="scientific">Demequina zhanjiangensis</name>
    <dbReference type="NCBI Taxonomy" id="3051659"/>
    <lineage>
        <taxon>Bacteria</taxon>
        <taxon>Bacillati</taxon>
        <taxon>Actinomycetota</taxon>
        <taxon>Actinomycetes</taxon>
        <taxon>Micrococcales</taxon>
        <taxon>Demequinaceae</taxon>
        <taxon>Demequina</taxon>
    </lineage>
</organism>
<evidence type="ECO:0000313" key="3">
    <source>
        <dbReference type="EMBL" id="MDN4472699.1"/>
    </source>
</evidence>
<evidence type="ECO:0000259" key="1">
    <source>
        <dbReference type="Pfam" id="PF18367"/>
    </source>
</evidence>
<comment type="caution">
    <text evidence="3">The sequence shown here is derived from an EMBL/GenBank/DDBJ whole genome shotgun (WGS) entry which is preliminary data.</text>
</comment>
<keyword evidence="3" id="KW-0238">DNA-binding</keyword>
<feature type="domain" description="DNA-binding protein Rv2175c wHTH" evidence="2">
    <location>
        <begin position="2"/>
        <end position="51"/>
    </location>
</feature>
<proteinExistence type="predicted"/>
<accession>A0ABT8G1W2</accession>
<dbReference type="GO" id="GO:0003677">
    <property type="term" value="F:DNA binding"/>
    <property type="evidence" value="ECO:0007669"/>
    <property type="project" value="UniProtKB-KW"/>
</dbReference>
<dbReference type="EMBL" id="JAUHPV010000003">
    <property type="protein sequence ID" value="MDN4472699.1"/>
    <property type="molecule type" value="Genomic_DNA"/>
</dbReference>
<name>A0ABT8G1W2_9MICO</name>
<dbReference type="InterPro" id="IPR041098">
    <property type="entry name" value="Rv2175c_C"/>
</dbReference>
<gene>
    <name evidence="3" type="ORF">QQX04_06790</name>
</gene>
<protein>
    <submittedName>
        <fullName evidence="3">Rv2175c family DNA-binding protein</fullName>
    </submittedName>
</protein>
<evidence type="ECO:0000259" key="2">
    <source>
        <dbReference type="Pfam" id="PF21531"/>
    </source>
</evidence>
<feature type="domain" description="Rv2175c C-terminal" evidence="1">
    <location>
        <begin position="63"/>
        <end position="115"/>
    </location>
</feature>